<dbReference type="PANTHER" id="PTHR34385:SF1">
    <property type="entry name" value="PEPTIDOGLYCAN L-ALANYL-D-GLUTAMATE ENDOPEPTIDASE CWLK"/>
    <property type="match status" value="1"/>
</dbReference>
<feature type="domain" description="D-alanyl-D-alanine carboxypeptidase-like core" evidence="1">
    <location>
        <begin position="70"/>
        <end position="203"/>
    </location>
</feature>
<dbReference type="SUPFAM" id="SSF55166">
    <property type="entry name" value="Hedgehog/DD-peptidase"/>
    <property type="match status" value="1"/>
</dbReference>
<dbReference type="PANTHER" id="PTHR34385">
    <property type="entry name" value="D-ALANYL-D-ALANINE CARBOXYPEPTIDASE"/>
    <property type="match status" value="1"/>
</dbReference>
<dbReference type="RefSeq" id="WP_382381634.1">
    <property type="nucleotide sequence ID" value="NZ_JBHMEZ010000003.1"/>
</dbReference>
<evidence type="ECO:0000313" key="2">
    <source>
        <dbReference type="EMBL" id="MFB9052449.1"/>
    </source>
</evidence>
<dbReference type="EMBL" id="JBHMEZ010000003">
    <property type="protein sequence ID" value="MFB9052449.1"/>
    <property type="molecule type" value="Genomic_DNA"/>
</dbReference>
<comment type="caution">
    <text evidence="2">The sequence shown here is derived from an EMBL/GenBank/DDBJ whole genome shotgun (WGS) entry which is preliminary data.</text>
</comment>
<reference evidence="2 3" key="1">
    <citation type="submission" date="2024-09" db="EMBL/GenBank/DDBJ databases">
        <authorList>
            <person name="Sun Q."/>
            <person name="Mori K."/>
        </authorList>
    </citation>
    <scope>NUCLEOTIDE SEQUENCE [LARGE SCALE GENOMIC DNA]</scope>
    <source>
        <strain evidence="2 3">CECT 8286</strain>
    </source>
</reference>
<name>A0ABV5EZ35_9FLAO</name>
<dbReference type="Gene3D" id="3.30.1380.10">
    <property type="match status" value="1"/>
</dbReference>
<sequence length="250" mass="28751">MKISFFAIIFLSLVFYPENVSNLDHLFQSEIIDTQKPCKTITKDFVLGKFDFKTDSCFVKVAPEFSNKTIYLQNEVYDAFLKMNAAAKEDGVQFKVISGTRNFAYQKSIWDRKWKANGSLSPIENAKKILRYSSMPSTSRHHWGTDLDINSLSNSYFESGQGLQEYNWLITHANAFGFYQVYTSKDNGRTGYNEEKWHWSYMPLSSQYLKFYLTHITEADISGFEGSELASSLDMICNYVDGISKTAKTK</sequence>
<dbReference type="InterPro" id="IPR009045">
    <property type="entry name" value="Zn_M74/Hedgehog-like"/>
</dbReference>
<dbReference type="Proteomes" id="UP001589605">
    <property type="component" value="Unassembled WGS sequence"/>
</dbReference>
<proteinExistence type="predicted"/>
<gene>
    <name evidence="2" type="ORF">ACFFVB_05095</name>
</gene>
<protein>
    <submittedName>
        <fullName evidence="2">M15 family metallopeptidase</fullName>
    </submittedName>
</protein>
<evidence type="ECO:0000259" key="1">
    <source>
        <dbReference type="Pfam" id="PF02557"/>
    </source>
</evidence>
<organism evidence="2 3">
    <name type="scientific">Formosa undariae</name>
    <dbReference type="NCBI Taxonomy" id="1325436"/>
    <lineage>
        <taxon>Bacteria</taxon>
        <taxon>Pseudomonadati</taxon>
        <taxon>Bacteroidota</taxon>
        <taxon>Flavobacteriia</taxon>
        <taxon>Flavobacteriales</taxon>
        <taxon>Flavobacteriaceae</taxon>
        <taxon>Formosa</taxon>
    </lineage>
</organism>
<evidence type="ECO:0000313" key="3">
    <source>
        <dbReference type="Proteomes" id="UP001589605"/>
    </source>
</evidence>
<keyword evidence="3" id="KW-1185">Reference proteome</keyword>
<dbReference type="InterPro" id="IPR052179">
    <property type="entry name" value="DD-CPase-like"/>
</dbReference>
<dbReference type="InterPro" id="IPR003709">
    <property type="entry name" value="VanY-like_core_dom"/>
</dbReference>
<accession>A0ABV5EZ35</accession>
<dbReference type="Pfam" id="PF02557">
    <property type="entry name" value="VanY"/>
    <property type="match status" value="1"/>
</dbReference>
<dbReference type="CDD" id="cd14847">
    <property type="entry name" value="DD-carboxypeptidase_like"/>
    <property type="match status" value="1"/>
</dbReference>